<comment type="catalytic activity">
    <reaction evidence="6 8">
        <text>meso-2,6-diaminopimelate + H(+) = L-lysine + CO2</text>
        <dbReference type="Rhea" id="RHEA:15101"/>
        <dbReference type="ChEBI" id="CHEBI:15378"/>
        <dbReference type="ChEBI" id="CHEBI:16526"/>
        <dbReference type="ChEBI" id="CHEBI:32551"/>
        <dbReference type="ChEBI" id="CHEBI:57791"/>
        <dbReference type="EC" id="4.1.1.20"/>
    </reaction>
</comment>
<dbReference type="SUPFAM" id="SSF50621">
    <property type="entry name" value="Alanine racemase C-terminal domain-like"/>
    <property type="match status" value="1"/>
</dbReference>
<evidence type="ECO:0000313" key="10">
    <source>
        <dbReference type="EMBL" id="UQN14453.1"/>
    </source>
</evidence>
<evidence type="ECO:0000256" key="6">
    <source>
        <dbReference type="HAMAP-Rule" id="MF_02120"/>
    </source>
</evidence>
<feature type="binding site" evidence="6">
    <location>
        <position position="384"/>
    </location>
    <ligand>
        <name>substrate</name>
    </ligand>
</feature>
<dbReference type="EC" id="4.1.1.20" evidence="6 7"/>
<dbReference type="NCBIfam" id="TIGR01048">
    <property type="entry name" value="lysA"/>
    <property type="match status" value="1"/>
</dbReference>
<evidence type="ECO:0000256" key="1">
    <source>
        <dbReference type="ARBA" id="ARBA00001933"/>
    </source>
</evidence>
<comment type="cofactor">
    <cofactor evidence="1 6 8">
        <name>pyridoxal 5'-phosphate</name>
        <dbReference type="ChEBI" id="CHEBI:597326"/>
    </cofactor>
</comment>
<dbReference type="CDD" id="cd06828">
    <property type="entry name" value="PLPDE_III_DapDC"/>
    <property type="match status" value="1"/>
</dbReference>
<dbReference type="InterPro" id="IPR022644">
    <property type="entry name" value="De-COase2_N"/>
</dbReference>
<reference evidence="10" key="1">
    <citation type="submission" date="2022-05" db="EMBL/GenBank/DDBJ databases">
        <title>Complete genome sequence of toluene-degrading Gulosibacter sediminis strain ACHW.36C.</title>
        <authorList>
            <person name="Wai A.C."/>
            <person name="Lai G.K."/>
            <person name="Griffin S.D."/>
            <person name="Leung F.C."/>
        </authorList>
    </citation>
    <scope>NUCLEOTIDE SEQUENCE [LARGE SCALE GENOMIC DNA]</scope>
    <source>
        <strain evidence="10">ACHW.36C</strain>
    </source>
</reference>
<evidence type="ECO:0000256" key="2">
    <source>
        <dbReference type="ARBA" id="ARBA00022793"/>
    </source>
</evidence>
<keyword evidence="3 6" id="KW-0663">Pyridoxal phosphate</keyword>
<dbReference type="SUPFAM" id="SSF51419">
    <property type="entry name" value="PLP-binding barrel"/>
    <property type="match status" value="1"/>
</dbReference>
<keyword evidence="6" id="KW-0028">Amino-acid biosynthesis</keyword>
<protein>
    <recommendedName>
        <fullName evidence="6 7">Diaminopimelate decarboxylase</fullName>
        <shortName evidence="6">DAP decarboxylase</shortName>
        <shortName evidence="6">DAPDC</shortName>
        <ecNumber evidence="6 7">4.1.1.20</ecNumber>
    </recommendedName>
</protein>
<dbReference type="InterPro" id="IPR000183">
    <property type="entry name" value="Orn/DAP/Arg_de-COase"/>
</dbReference>
<dbReference type="PRINTS" id="PR01179">
    <property type="entry name" value="ODADCRBXLASE"/>
</dbReference>
<evidence type="ECO:0000256" key="5">
    <source>
        <dbReference type="ARBA" id="ARBA00023239"/>
    </source>
</evidence>
<dbReference type="Gene3D" id="2.40.37.10">
    <property type="entry name" value="Lyase, Ornithine Decarboxylase, Chain A, domain 1"/>
    <property type="match status" value="1"/>
</dbReference>
<feature type="binding site" evidence="6">
    <location>
        <begin position="286"/>
        <end position="289"/>
    </location>
    <ligand>
        <name>pyridoxal 5'-phosphate</name>
        <dbReference type="ChEBI" id="CHEBI:597326"/>
    </ligand>
</feature>
<feature type="binding site" evidence="6">
    <location>
        <position position="356"/>
    </location>
    <ligand>
        <name>substrate</name>
    </ligand>
</feature>
<dbReference type="Gene3D" id="3.20.20.10">
    <property type="entry name" value="Alanine racemase"/>
    <property type="match status" value="1"/>
</dbReference>
<keyword evidence="4 6" id="KW-0457">Lysine biosynthesis</keyword>
<dbReference type="Pfam" id="PF02784">
    <property type="entry name" value="Orn_Arg_deC_N"/>
    <property type="match status" value="1"/>
</dbReference>
<dbReference type="EMBL" id="CP097160">
    <property type="protein sequence ID" value="UQN14453.1"/>
    <property type="molecule type" value="Genomic_DNA"/>
</dbReference>
<feature type="binding site" evidence="6">
    <location>
        <position position="289"/>
    </location>
    <ligand>
        <name>substrate</name>
    </ligand>
</feature>
<evidence type="ECO:0000256" key="3">
    <source>
        <dbReference type="ARBA" id="ARBA00022898"/>
    </source>
</evidence>
<feature type="binding site" evidence="6">
    <location>
        <position position="248"/>
    </location>
    <ligand>
        <name>pyridoxal 5'-phosphate</name>
        <dbReference type="ChEBI" id="CHEBI:597326"/>
    </ligand>
</feature>
<name>A0ABY4MZ16_9MICO</name>
<feature type="binding site" evidence="6">
    <location>
        <position position="384"/>
    </location>
    <ligand>
        <name>pyridoxal 5'-phosphate</name>
        <dbReference type="ChEBI" id="CHEBI:597326"/>
    </ligand>
</feature>
<dbReference type="InterPro" id="IPR029066">
    <property type="entry name" value="PLP-binding_barrel"/>
</dbReference>
<evidence type="ECO:0000256" key="7">
    <source>
        <dbReference type="NCBIfam" id="TIGR01048"/>
    </source>
</evidence>
<feature type="domain" description="Orn/DAP/Arg decarboxylase 2 N-terminal" evidence="9">
    <location>
        <begin position="64"/>
        <end position="293"/>
    </location>
</feature>
<dbReference type="HAMAP" id="MF_02120">
    <property type="entry name" value="LysA"/>
    <property type="match status" value="1"/>
</dbReference>
<sequence length="442" mass="46871">MTANQSSLERLADVLPATAAADADGELTIGGCRVSDLAAEFGTPLHIYDEASLRSQMRALVDGLHRRWPNSEAVFASKSAPILAIYAIAASEGMGIDVAGPGELELALAAGVTPELIHLHGNAKTDAELARAIEVGVGVIIVDNEAELDRLERLVPRGRRQKLLFRVMPGVDAKTHANMNTGGNDSKFGLPISVVSELIQHLAGHDRLEVAGVHVHIGSQILSVEQFASAVEALKPLGGLAVYDLGGGLGIAHHEGEQAPSVDDYLDTLIDAAERYLPADARILIEPGRSTVARSGVTAYRTVVTKETGRTFVAVDGGMADFVEVALTGQRFSALVANRATAVPNSRVQLVGRQCESGDLLIDQAELPDPRIDDVIVIPATGAYTYTMTNNYNGAARPAVVFVKDGEARLAVRRETTDDLLRLHQPALDHDWATSAVPAATM</sequence>
<organism evidence="10">
    <name type="scientific">Gulosibacter sediminis</name>
    <dbReference type="NCBI Taxonomy" id="1729695"/>
    <lineage>
        <taxon>Bacteria</taxon>
        <taxon>Bacillati</taxon>
        <taxon>Actinomycetota</taxon>
        <taxon>Actinomycetes</taxon>
        <taxon>Micrococcales</taxon>
        <taxon>Microbacteriaceae</taxon>
        <taxon>Gulosibacter</taxon>
    </lineage>
</organism>
<evidence type="ECO:0000256" key="8">
    <source>
        <dbReference type="RuleBase" id="RU003738"/>
    </source>
</evidence>
<dbReference type="InterPro" id="IPR002986">
    <property type="entry name" value="DAP_deCOOHase_LysA"/>
</dbReference>
<proteinExistence type="inferred from homology"/>
<accession>A0ABY4MZ16</accession>
<comment type="function">
    <text evidence="6">Specifically catalyzes the decarboxylation of meso-diaminopimelate (meso-DAP) to L-lysine.</text>
</comment>
<dbReference type="GO" id="GO:0008836">
    <property type="term" value="F:diaminopimelate decarboxylase activity"/>
    <property type="evidence" value="ECO:0007669"/>
    <property type="project" value="UniProtKB-EC"/>
</dbReference>
<gene>
    <name evidence="6 10" type="primary">lysA</name>
    <name evidence="10" type="ORF">M3M28_10385</name>
</gene>
<dbReference type="InterPro" id="IPR009006">
    <property type="entry name" value="Ala_racemase/Decarboxylase_C"/>
</dbReference>
<keyword evidence="2 6" id="KW-0210">Decarboxylase</keyword>
<keyword evidence="5 6" id="KW-0456">Lyase</keyword>
<comment type="pathway">
    <text evidence="6 8">Amino-acid biosynthesis; L-lysine biosynthesis via DAP pathway; L-lysine from DL-2,6-diaminopimelate: step 1/1.</text>
</comment>
<dbReference type="PANTHER" id="PTHR43727">
    <property type="entry name" value="DIAMINOPIMELATE DECARBOXYLASE"/>
    <property type="match status" value="1"/>
</dbReference>
<comment type="similarity">
    <text evidence="6">Belongs to the Orn/Lys/Arg decarboxylase class-II family. LysA subfamily.</text>
</comment>
<evidence type="ECO:0000259" key="9">
    <source>
        <dbReference type="Pfam" id="PF02784"/>
    </source>
</evidence>
<comment type="caution">
    <text evidence="6">Lacks conserved residue(s) required for the propagation of feature annotation.</text>
</comment>
<dbReference type="PANTHER" id="PTHR43727:SF2">
    <property type="entry name" value="GROUP IV DECARBOXYLASE"/>
    <property type="match status" value="1"/>
</dbReference>
<evidence type="ECO:0000256" key="4">
    <source>
        <dbReference type="ARBA" id="ARBA00023154"/>
    </source>
</evidence>
<feature type="modified residue" description="N6-(pyridoxal phosphate)lysine" evidence="6">
    <location>
        <position position="78"/>
    </location>
</feature>
<comment type="subunit">
    <text evidence="6">Homodimer.</text>
</comment>
<dbReference type="PRINTS" id="PR01181">
    <property type="entry name" value="DAPDCRBXLASE"/>
</dbReference>